<keyword evidence="5" id="KW-1185">Reference proteome</keyword>
<feature type="transmembrane region" description="Helical" evidence="2">
    <location>
        <begin position="6"/>
        <end position="25"/>
    </location>
</feature>
<feature type="domain" description="VWFA" evidence="3">
    <location>
        <begin position="390"/>
        <end position="557"/>
    </location>
</feature>
<proteinExistence type="predicted"/>
<dbReference type="Gene3D" id="3.40.50.880">
    <property type="match status" value="2"/>
</dbReference>
<dbReference type="SUPFAM" id="SSF53300">
    <property type="entry name" value="vWA-like"/>
    <property type="match status" value="1"/>
</dbReference>
<feature type="transmembrane region" description="Helical" evidence="2">
    <location>
        <begin position="37"/>
        <end position="55"/>
    </location>
</feature>
<sequence>MSITVGWPIALWGLVAVPLLLVLTLRSKFALSRGRRWTAAILRALVVALVVLSVADVRIAWPTEDLALATVIDGSPAIAPEERAALESELGRMHAAHPEVSARIVGASQPSPNRQRGAREDVATRLSAAVATMPRDRVRRVLLATDGRDPAGDLPAAIDAARRAGVEVSVLPMGVSPPIDGVAIASVETPRLVRAAETLDVGATIVASMSRHVRFEALVDGRSVATTELDVPEGTSERRIAVEFPDQPGMHELELVLHAGDGIALNDRWRSLVEVLPKPRVRIHHDVDRPEPALARVLRESGMDVDVVGPQAAFTRLSDYDRYSLVIADEMELGDFSEEQQRTLRRWVEEQGGGLITVTGANAVRRTPRVLREIEPIEPPPALPEPRPLELVIVIDRSSSMSGHAMESARRAGVAAVRALRADAMVGAVAFSGAADRVQAPVPMSQADTVVGFIQGLNAEGGTNIAAAVQAANRIMSNDPRYIHHVILVSDGESEPQSAIAAAIALAGRGVSISTITIGPYSQLLAEIARIGRGRYHTTSAAGLTSLVVSEAMYRQPPAHRQSSFRAREQTHLAMLDGVSFESAPALNGHALSAPKTGATVALTATEGMPLLAHWHRGLGQVATFTSATSGSWADSFRAWPGFRTFWSSLARGMLRTRTVEPPRVIVERDPLRADVRHVTVVSPFPVLEPAPIVRMFRARGPGQTLELAPRGPGVWQSEVPLAIGEQFLVDARLPIDPEPTAAAGDEAPYPESLRAFGPDRAALDRLATIGGGRVVDAPLAVLEAPGEAEVMRPLRTAILALALVLYVLSLLLLRLPDRRLASGLSVERPSRIPVPARGRPSLTDSPAPRQNDKEAA</sequence>
<dbReference type="RefSeq" id="WP_053230389.1">
    <property type="nucleotide sequence ID" value="NZ_CP011125.1"/>
</dbReference>
<reference evidence="4 5" key="1">
    <citation type="submission" date="2015-03" db="EMBL/GenBank/DDBJ databases">
        <title>Genome assembly of Sandaracinus amylolyticus DSM 53668.</title>
        <authorList>
            <person name="Sharma G."/>
            <person name="Subramanian S."/>
        </authorList>
    </citation>
    <scope>NUCLEOTIDE SEQUENCE [LARGE SCALE GENOMIC DNA]</scope>
    <source>
        <strain evidence="4 5">DSM 53668</strain>
    </source>
</reference>
<dbReference type="AlphaFoldDB" id="A0A0F6SD63"/>
<organism evidence="4 5">
    <name type="scientific">Sandaracinus amylolyticus</name>
    <dbReference type="NCBI Taxonomy" id="927083"/>
    <lineage>
        <taxon>Bacteria</taxon>
        <taxon>Pseudomonadati</taxon>
        <taxon>Myxococcota</taxon>
        <taxon>Polyangia</taxon>
        <taxon>Polyangiales</taxon>
        <taxon>Sandaracinaceae</taxon>
        <taxon>Sandaracinus</taxon>
    </lineage>
</organism>
<dbReference type="SUPFAM" id="SSF52317">
    <property type="entry name" value="Class I glutamine amidotransferase-like"/>
    <property type="match status" value="1"/>
</dbReference>
<accession>A0A0F6SD63</accession>
<evidence type="ECO:0000259" key="3">
    <source>
        <dbReference type="PROSITE" id="PS50234"/>
    </source>
</evidence>
<dbReference type="OrthoDB" id="224647at2"/>
<keyword evidence="2" id="KW-0812">Transmembrane</keyword>
<gene>
    <name evidence="4" type="ORF">DB32_000042</name>
</gene>
<protein>
    <recommendedName>
        <fullName evidence="3">VWFA domain-containing protein</fullName>
    </recommendedName>
</protein>
<dbReference type="STRING" id="927083.DB32_000042"/>
<feature type="transmembrane region" description="Helical" evidence="2">
    <location>
        <begin position="798"/>
        <end position="816"/>
    </location>
</feature>
<name>A0A0F6SD63_9BACT</name>
<evidence type="ECO:0000256" key="1">
    <source>
        <dbReference type="SAM" id="MobiDB-lite"/>
    </source>
</evidence>
<dbReference type="PANTHER" id="PTHR37947">
    <property type="entry name" value="BLL2462 PROTEIN"/>
    <property type="match status" value="1"/>
</dbReference>
<keyword evidence="2" id="KW-1133">Transmembrane helix</keyword>
<keyword evidence="2" id="KW-0472">Membrane</keyword>
<dbReference type="KEGG" id="samy:DB32_000042"/>
<dbReference type="EMBL" id="CP011125">
    <property type="protein sequence ID" value="AKF02894.1"/>
    <property type="molecule type" value="Genomic_DNA"/>
</dbReference>
<feature type="region of interest" description="Disordered" evidence="1">
    <location>
        <begin position="831"/>
        <end position="857"/>
    </location>
</feature>
<evidence type="ECO:0000313" key="5">
    <source>
        <dbReference type="Proteomes" id="UP000034883"/>
    </source>
</evidence>
<dbReference type="PANTHER" id="PTHR37947:SF2">
    <property type="entry name" value="VON WILLEBRAND FACTOR TYPE A"/>
    <property type="match status" value="1"/>
</dbReference>
<dbReference type="Pfam" id="PF13768">
    <property type="entry name" value="VWA_3"/>
    <property type="match status" value="1"/>
</dbReference>
<dbReference type="InterPro" id="IPR002035">
    <property type="entry name" value="VWF_A"/>
</dbReference>
<evidence type="ECO:0000256" key="2">
    <source>
        <dbReference type="SAM" id="Phobius"/>
    </source>
</evidence>
<dbReference type="PROSITE" id="PS50234">
    <property type="entry name" value="VWFA"/>
    <property type="match status" value="1"/>
</dbReference>
<evidence type="ECO:0000313" key="4">
    <source>
        <dbReference type="EMBL" id="AKF02894.1"/>
    </source>
</evidence>
<dbReference type="Gene3D" id="3.40.50.410">
    <property type="entry name" value="von Willebrand factor, type A domain"/>
    <property type="match status" value="1"/>
</dbReference>
<dbReference type="InterPro" id="IPR029062">
    <property type="entry name" value="Class_I_gatase-like"/>
</dbReference>
<dbReference type="CDD" id="cd03143">
    <property type="entry name" value="A4_beta-galactosidase_middle_domain"/>
    <property type="match status" value="1"/>
</dbReference>
<dbReference type="Proteomes" id="UP000034883">
    <property type="component" value="Chromosome"/>
</dbReference>
<dbReference type="SMART" id="SM00327">
    <property type="entry name" value="VWA"/>
    <property type="match status" value="1"/>
</dbReference>
<dbReference type="InterPro" id="IPR036465">
    <property type="entry name" value="vWFA_dom_sf"/>
</dbReference>